<keyword evidence="3" id="KW-1185">Reference proteome</keyword>
<proteinExistence type="predicted"/>
<dbReference type="AlphaFoldDB" id="A0AA36MH28"/>
<sequence>MCSLHTGTWSGLPLRDDAALRKKRDAREKAWIAEVAALDERPQSRETLIRWNLDNGSKDVKGRVLPAPWAPRQVPPEWDIQGLALTVTRSLDEGDNSPPHAWDKEMIQLCGATGRAELRGRAVDLVEPYVPLMKPARKSKEVELLHRQMPSPSMDRGSGFCRLEPAKMEATVRYNLRLDGRRPFMAGAAKGKDFTRVAQCLPQKDLAAWDQERIMAPERAYRSSEKGACLFQDERRLGPAWKPAGKNAGQLSRAGASIMR</sequence>
<dbReference type="Proteomes" id="UP001178507">
    <property type="component" value="Unassembled WGS sequence"/>
</dbReference>
<gene>
    <name evidence="2" type="ORF">EVOR1521_LOCUS1528</name>
</gene>
<evidence type="ECO:0000313" key="3">
    <source>
        <dbReference type="Proteomes" id="UP001178507"/>
    </source>
</evidence>
<protein>
    <submittedName>
        <fullName evidence="2">Uncharacterized protein</fullName>
    </submittedName>
</protein>
<evidence type="ECO:0000313" key="2">
    <source>
        <dbReference type="EMBL" id="CAJ1371146.1"/>
    </source>
</evidence>
<accession>A0AA36MH28</accession>
<comment type="caution">
    <text evidence="2">The sequence shown here is derived from an EMBL/GenBank/DDBJ whole genome shotgun (WGS) entry which is preliminary data.</text>
</comment>
<reference evidence="2" key="1">
    <citation type="submission" date="2023-08" db="EMBL/GenBank/DDBJ databases">
        <authorList>
            <person name="Chen Y."/>
            <person name="Shah S."/>
            <person name="Dougan E. K."/>
            <person name="Thang M."/>
            <person name="Chan C."/>
        </authorList>
    </citation>
    <scope>NUCLEOTIDE SEQUENCE</scope>
</reference>
<feature type="region of interest" description="Disordered" evidence="1">
    <location>
        <begin position="241"/>
        <end position="260"/>
    </location>
</feature>
<name>A0AA36MH28_9DINO</name>
<dbReference type="EMBL" id="CAUJNA010000058">
    <property type="protein sequence ID" value="CAJ1371146.1"/>
    <property type="molecule type" value="Genomic_DNA"/>
</dbReference>
<evidence type="ECO:0000256" key="1">
    <source>
        <dbReference type="SAM" id="MobiDB-lite"/>
    </source>
</evidence>
<organism evidence="2 3">
    <name type="scientific">Effrenium voratum</name>
    <dbReference type="NCBI Taxonomy" id="2562239"/>
    <lineage>
        <taxon>Eukaryota</taxon>
        <taxon>Sar</taxon>
        <taxon>Alveolata</taxon>
        <taxon>Dinophyceae</taxon>
        <taxon>Suessiales</taxon>
        <taxon>Symbiodiniaceae</taxon>
        <taxon>Effrenium</taxon>
    </lineage>
</organism>